<proteinExistence type="predicted"/>
<evidence type="ECO:0000259" key="1">
    <source>
        <dbReference type="Pfam" id="PF22893"/>
    </source>
</evidence>
<dbReference type="Pfam" id="PF22893">
    <property type="entry name" value="ULD_2"/>
    <property type="match status" value="1"/>
</dbReference>
<dbReference type="InterPro" id="IPR054464">
    <property type="entry name" value="ULD_fung"/>
</dbReference>
<name>A0A0C3BKI5_SERVB</name>
<dbReference type="HOGENOM" id="CLU_1462184_0_0_1"/>
<dbReference type="Proteomes" id="UP000054097">
    <property type="component" value="Unassembled WGS sequence"/>
</dbReference>
<organism evidence="2 3">
    <name type="scientific">Serendipita vermifera MAFF 305830</name>
    <dbReference type="NCBI Taxonomy" id="933852"/>
    <lineage>
        <taxon>Eukaryota</taxon>
        <taxon>Fungi</taxon>
        <taxon>Dikarya</taxon>
        <taxon>Basidiomycota</taxon>
        <taxon>Agaricomycotina</taxon>
        <taxon>Agaricomycetes</taxon>
        <taxon>Sebacinales</taxon>
        <taxon>Serendipitaceae</taxon>
        <taxon>Serendipita</taxon>
    </lineage>
</organism>
<gene>
    <name evidence="2" type="ORF">M408DRAFT_183259</name>
</gene>
<feature type="domain" description="Ubiquitin-like" evidence="1">
    <location>
        <begin position="2"/>
        <end position="62"/>
    </location>
</feature>
<keyword evidence="3" id="KW-1185">Reference proteome</keyword>
<accession>A0A0C3BKI5</accession>
<evidence type="ECO:0000313" key="2">
    <source>
        <dbReference type="EMBL" id="KIM32569.1"/>
    </source>
</evidence>
<dbReference type="AlphaFoldDB" id="A0A0C3BKI5"/>
<reference evidence="3" key="2">
    <citation type="submission" date="2015-01" db="EMBL/GenBank/DDBJ databases">
        <title>Evolutionary Origins and Diversification of the Mycorrhizal Mutualists.</title>
        <authorList>
            <consortium name="DOE Joint Genome Institute"/>
            <consortium name="Mycorrhizal Genomics Consortium"/>
            <person name="Kohler A."/>
            <person name="Kuo A."/>
            <person name="Nagy L.G."/>
            <person name="Floudas D."/>
            <person name="Copeland A."/>
            <person name="Barry K.W."/>
            <person name="Cichocki N."/>
            <person name="Veneault-Fourrey C."/>
            <person name="LaButti K."/>
            <person name="Lindquist E.A."/>
            <person name="Lipzen A."/>
            <person name="Lundell T."/>
            <person name="Morin E."/>
            <person name="Murat C."/>
            <person name="Riley R."/>
            <person name="Ohm R."/>
            <person name="Sun H."/>
            <person name="Tunlid A."/>
            <person name="Henrissat B."/>
            <person name="Grigoriev I.V."/>
            <person name="Hibbett D.S."/>
            <person name="Martin F."/>
        </authorList>
    </citation>
    <scope>NUCLEOTIDE SEQUENCE [LARGE SCALE GENOMIC DNA]</scope>
    <source>
        <strain evidence="3">MAFF 305830</strain>
    </source>
</reference>
<dbReference type="EMBL" id="KN824279">
    <property type="protein sequence ID" value="KIM32569.1"/>
    <property type="molecule type" value="Genomic_DNA"/>
</dbReference>
<sequence>MWFMLTGIIRSYFEHCRPPGAGLVRQGHYQLVSGTQMEEVRRSQWTSLVAPGLTVEMSMIKHNRGNRDIACPKCGLIASKRNDNAWVTWKVLSHLNARSLLVVFIAHPVTQAFKLLARPKQMILSSQWQLTSPSTRATSPTGLRARPTLGTKASPVWAKITKFSLKKTQWTNGNGSVASLSSIFL</sequence>
<protein>
    <recommendedName>
        <fullName evidence="1">Ubiquitin-like domain-containing protein</fullName>
    </recommendedName>
</protein>
<evidence type="ECO:0000313" key="3">
    <source>
        <dbReference type="Proteomes" id="UP000054097"/>
    </source>
</evidence>
<reference evidence="2 3" key="1">
    <citation type="submission" date="2014-04" db="EMBL/GenBank/DDBJ databases">
        <authorList>
            <consortium name="DOE Joint Genome Institute"/>
            <person name="Kuo A."/>
            <person name="Zuccaro A."/>
            <person name="Kohler A."/>
            <person name="Nagy L.G."/>
            <person name="Floudas D."/>
            <person name="Copeland A."/>
            <person name="Barry K.W."/>
            <person name="Cichocki N."/>
            <person name="Veneault-Fourrey C."/>
            <person name="LaButti K."/>
            <person name="Lindquist E.A."/>
            <person name="Lipzen A."/>
            <person name="Lundell T."/>
            <person name="Morin E."/>
            <person name="Murat C."/>
            <person name="Sun H."/>
            <person name="Tunlid A."/>
            <person name="Henrissat B."/>
            <person name="Grigoriev I.V."/>
            <person name="Hibbett D.S."/>
            <person name="Martin F."/>
            <person name="Nordberg H.P."/>
            <person name="Cantor M.N."/>
            <person name="Hua S.X."/>
        </authorList>
    </citation>
    <scope>NUCLEOTIDE SEQUENCE [LARGE SCALE GENOMIC DNA]</scope>
    <source>
        <strain evidence="2 3">MAFF 305830</strain>
    </source>
</reference>